<dbReference type="EMBL" id="CM046400">
    <property type="protein sequence ID" value="KAI8523277.1"/>
    <property type="molecule type" value="Genomic_DNA"/>
</dbReference>
<dbReference type="Proteomes" id="UP001062846">
    <property type="component" value="Chromosome 13"/>
</dbReference>
<comment type="caution">
    <text evidence="1">The sequence shown here is derived from an EMBL/GenBank/DDBJ whole genome shotgun (WGS) entry which is preliminary data.</text>
</comment>
<protein>
    <submittedName>
        <fullName evidence="1">Uncharacterized protein</fullName>
    </submittedName>
</protein>
<keyword evidence="2" id="KW-1185">Reference proteome</keyword>
<accession>A0ACC0L4G9</accession>
<evidence type="ECO:0000313" key="2">
    <source>
        <dbReference type="Proteomes" id="UP001062846"/>
    </source>
</evidence>
<organism evidence="1 2">
    <name type="scientific">Rhododendron molle</name>
    <name type="common">Chinese azalea</name>
    <name type="synonym">Azalea mollis</name>
    <dbReference type="NCBI Taxonomy" id="49168"/>
    <lineage>
        <taxon>Eukaryota</taxon>
        <taxon>Viridiplantae</taxon>
        <taxon>Streptophyta</taxon>
        <taxon>Embryophyta</taxon>
        <taxon>Tracheophyta</taxon>
        <taxon>Spermatophyta</taxon>
        <taxon>Magnoliopsida</taxon>
        <taxon>eudicotyledons</taxon>
        <taxon>Gunneridae</taxon>
        <taxon>Pentapetalae</taxon>
        <taxon>asterids</taxon>
        <taxon>Ericales</taxon>
        <taxon>Ericaceae</taxon>
        <taxon>Ericoideae</taxon>
        <taxon>Rhodoreae</taxon>
        <taxon>Rhododendron</taxon>
    </lineage>
</organism>
<sequence>MSDNRRRIGTGREGNESLEGHASSSSQTAADTGTQIPEEESELGSAISRRPVVSGTHTKVGEKMGSFQFEVLVTPGDVKLNKLLIPEEAALKCFPPPADCQETYKKKIKITDPQNFDWPMTLRYDPLECFFILENKWQIFAISNNVETLDKIRFYKPVPRSDDNHYLVETVKRRYPNTIHEFKIENFMFELPLTDMDIQYQMLIIFHQDVLKHFSEVGIPDGTRDIERLYFTDELNVHFWDIKIGYYHGFYHLMLADFFTEYNLGEGDMISFYRPVHPLHSRHFLIAFVKGGGNGTQSETSATDDTMVGGTDGQGDGGEGGTDRGSNRHGDGRGRSHSGGLKWWKLGFGCCCFPTKSNARTE</sequence>
<reference evidence="1" key="1">
    <citation type="submission" date="2022-02" db="EMBL/GenBank/DDBJ databases">
        <title>Plant Genome Project.</title>
        <authorList>
            <person name="Zhang R.-G."/>
        </authorList>
    </citation>
    <scope>NUCLEOTIDE SEQUENCE</scope>
    <source>
        <strain evidence="1">AT1</strain>
    </source>
</reference>
<name>A0ACC0L4G9_RHOML</name>
<gene>
    <name evidence="1" type="ORF">RHMOL_Rhmol13G0060700</name>
</gene>
<proteinExistence type="predicted"/>
<evidence type="ECO:0000313" key="1">
    <source>
        <dbReference type="EMBL" id="KAI8523277.1"/>
    </source>
</evidence>